<evidence type="ECO:0000256" key="1">
    <source>
        <dbReference type="ARBA" id="ARBA00006484"/>
    </source>
</evidence>
<proteinExistence type="inferred from homology"/>
<dbReference type="Proteomes" id="UP000316801">
    <property type="component" value="Unassembled WGS sequence"/>
</dbReference>
<gene>
    <name evidence="3" type="ORF">FNA46_12615</name>
</gene>
<dbReference type="InterPro" id="IPR036291">
    <property type="entry name" value="NAD(P)-bd_dom_sf"/>
</dbReference>
<protein>
    <submittedName>
        <fullName evidence="3">SDR family oxidoreductase</fullName>
    </submittedName>
</protein>
<dbReference type="PRINTS" id="PR00081">
    <property type="entry name" value="GDHRDH"/>
</dbReference>
<keyword evidence="4" id="KW-1185">Reference proteome</keyword>
<dbReference type="InterPro" id="IPR002347">
    <property type="entry name" value="SDR_fam"/>
</dbReference>
<dbReference type="PANTHER" id="PTHR43639">
    <property type="entry name" value="OXIDOREDUCTASE, SHORT-CHAIN DEHYDROGENASE/REDUCTASE FAMILY (AFU_ORTHOLOGUE AFUA_5G02870)"/>
    <property type="match status" value="1"/>
</dbReference>
<dbReference type="PANTHER" id="PTHR43639:SF1">
    <property type="entry name" value="SHORT-CHAIN DEHYDROGENASE_REDUCTASE FAMILY PROTEIN"/>
    <property type="match status" value="1"/>
</dbReference>
<comment type="similarity">
    <text evidence="1">Belongs to the short-chain dehydrogenases/reductases (SDR) family.</text>
</comment>
<evidence type="ECO:0000313" key="3">
    <source>
        <dbReference type="EMBL" id="TRL38572.1"/>
    </source>
</evidence>
<organism evidence="3 4">
    <name type="scientific">Rhizobium straminoryzae</name>
    <dbReference type="NCBI Taxonomy" id="1387186"/>
    <lineage>
        <taxon>Bacteria</taxon>
        <taxon>Pseudomonadati</taxon>
        <taxon>Pseudomonadota</taxon>
        <taxon>Alphaproteobacteria</taxon>
        <taxon>Hyphomicrobiales</taxon>
        <taxon>Rhizobiaceae</taxon>
        <taxon>Rhizobium/Agrobacterium group</taxon>
        <taxon>Rhizobium</taxon>
    </lineage>
</organism>
<reference evidence="3 4" key="1">
    <citation type="submission" date="2019-07" db="EMBL/GenBank/DDBJ databases">
        <title>Ln-dependent methylotrophs.</title>
        <authorList>
            <person name="Tani A."/>
        </authorList>
    </citation>
    <scope>NUCLEOTIDE SEQUENCE [LARGE SCALE GENOMIC DNA]</scope>
    <source>
        <strain evidence="3 4">SM12</strain>
    </source>
</reference>
<dbReference type="AlphaFoldDB" id="A0A549T9M7"/>
<comment type="caution">
    <text evidence="3">The sequence shown here is derived from an EMBL/GenBank/DDBJ whole genome shotgun (WGS) entry which is preliminary data.</text>
</comment>
<accession>A0A549T9M7</accession>
<dbReference type="Pfam" id="PF00106">
    <property type="entry name" value="adh_short"/>
    <property type="match status" value="1"/>
</dbReference>
<dbReference type="NCBIfam" id="NF006597">
    <property type="entry name" value="PRK09134.1"/>
    <property type="match status" value="1"/>
</dbReference>
<name>A0A549T9M7_9HYPH</name>
<evidence type="ECO:0000256" key="2">
    <source>
        <dbReference type="ARBA" id="ARBA00023002"/>
    </source>
</evidence>
<evidence type="ECO:0000313" key="4">
    <source>
        <dbReference type="Proteomes" id="UP000316801"/>
    </source>
</evidence>
<keyword evidence="2" id="KW-0560">Oxidoreductase</keyword>
<dbReference type="Gene3D" id="3.40.50.720">
    <property type="entry name" value="NAD(P)-binding Rossmann-like Domain"/>
    <property type="match status" value="1"/>
</dbReference>
<dbReference type="EMBL" id="VJMG01000030">
    <property type="protein sequence ID" value="TRL38572.1"/>
    <property type="molecule type" value="Genomic_DNA"/>
</dbReference>
<dbReference type="SUPFAM" id="SSF51735">
    <property type="entry name" value="NAD(P)-binding Rossmann-fold domains"/>
    <property type="match status" value="1"/>
</dbReference>
<sequence length="265" mass="28514">MTPKQADRTRSSVTSSPTVLVTGAARRMGKAICEDLARNGYGVAIHADRSIEEAQSVAASLRAEGHRVVAVQANLLDASAADALIDLAAAQLGPLTGLVNSASIFQKDTAETFDAETFDRHFAIHVRAPSILSAALLRQLPADREGLIVNIIDQRVWKLTPHFYSYTLSKAALWTATQTLAQAYAPRVRVNAIGPGPSFKSERQAQADFDKQVAGVPLKRGPAPCEFGRTIRFLFDTPSITGQMIALDGGQHLAWETPDVAEIVE</sequence>
<dbReference type="RefSeq" id="WP_143125556.1">
    <property type="nucleotide sequence ID" value="NZ_VJMG01000030.1"/>
</dbReference>
<dbReference type="GO" id="GO:0016491">
    <property type="term" value="F:oxidoreductase activity"/>
    <property type="evidence" value="ECO:0007669"/>
    <property type="project" value="UniProtKB-KW"/>
</dbReference>